<feature type="region of interest" description="Disordered" evidence="8">
    <location>
        <begin position="109"/>
        <end position="137"/>
    </location>
</feature>
<keyword evidence="6 7" id="KW-0472">Membrane</keyword>
<gene>
    <name evidence="9" type="ORF">THRCLA_22231</name>
</gene>
<accession>A0A1V9Z9E8</accession>
<evidence type="ECO:0000256" key="6">
    <source>
        <dbReference type="ARBA" id="ARBA00023136"/>
    </source>
</evidence>
<feature type="transmembrane region" description="Helical" evidence="7">
    <location>
        <begin position="60"/>
        <end position="79"/>
    </location>
</feature>
<sequence length="137" mass="15107">VLGGLLSFPFMAEPMIFLILYMWSRKYPEQLVSFWGFKFQALYFPWAMIGFTLLTGNDPIPQLAGLFAGHVYYFFLEILPNTKGITLLQTPQILINCFPSSTRPIVGGAAPSHNRPTGAATGPSTYNWGSGHTLGST</sequence>
<dbReference type="InterPro" id="IPR035952">
    <property type="entry name" value="Rhomboid-like_sf"/>
</dbReference>
<dbReference type="GO" id="GO:0006950">
    <property type="term" value="P:response to stress"/>
    <property type="evidence" value="ECO:0007669"/>
    <property type="project" value="UniProtKB-ARBA"/>
</dbReference>
<evidence type="ECO:0000256" key="7">
    <source>
        <dbReference type="RuleBase" id="RU363059"/>
    </source>
</evidence>
<protein>
    <recommendedName>
        <fullName evidence="7">Derlin</fullName>
    </recommendedName>
</protein>
<dbReference type="SUPFAM" id="SSF144091">
    <property type="entry name" value="Rhomboid-like"/>
    <property type="match status" value="1"/>
</dbReference>
<proteinExistence type="inferred from homology"/>
<evidence type="ECO:0000313" key="9">
    <source>
        <dbReference type="EMBL" id="OQR94561.1"/>
    </source>
</evidence>
<evidence type="ECO:0000256" key="8">
    <source>
        <dbReference type="SAM" id="MobiDB-lite"/>
    </source>
</evidence>
<feature type="non-terminal residue" evidence="9">
    <location>
        <position position="1"/>
    </location>
</feature>
<feature type="transmembrane region" description="Helical" evidence="7">
    <location>
        <begin position="6"/>
        <end position="23"/>
    </location>
</feature>
<evidence type="ECO:0000256" key="1">
    <source>
        <dbReference type="ARBA" id="ARBA00004477"/>
    </source>
</evidence>
<keyword evidence="5 7" id="KW-1133">Transmembrane helix</keyword>
<dbReference type="Proteomes" id="UP000243217">
    <property type="component" value="Unassembled WGS sequence"/>
</dbReference>
<dbReference type="AlphaFoldDB" id="A0A1V9Z9E8"/>
<feature type="compositionally biased region" description="Polar residues" evidence="8">
    <location>
        <begin position="122"/>
        <end position="137"/>
    </location>
</feature>
<comment type="caution">
    <text evidence="9">The sequence shown here is derived from an EMBL/GenBank/DDBJ whole genome shotgun (WGS) entry which is preliminary data.</text>
</comment>
<evidence type="ECO:0000256" key="2">
    <source>
        <dbReference type="ARBA" id="ARBA00008917"/>
    </source>
</evidence>
<comment type="similarity">
    <text evidence="2 7">Belongs to the derlin family.</text>
</comment>
<keyword evidence="10" id="KW-1185">Reference proteome</keyword>
<dbReference type="STRING" id="74557.A0A1V9Z9E8"/>
<comment type="caution">
    <text evidence="7">Lacks conserved residue(s) required for the propagation of feature annotation.</text>
</comment>
<dbReference type="GO" id="GO:0005789">
    <property type="term" value="C:endoplasmic reticulum membrane"/>
    <property type="evidence" value="ECO:0007669"/>
    <property type="project" value="UniProtKB-SubCell"/>
</dbReference>
<evidence type="ECO:0000256" key="3">
    <source>
        <dbReference type="ARBA" id="ARBA00022692"/>
    </source>
</evidence>
<keyword evidence="3 7" id="KW-0812">Transmembrane</keyword>
<dbReference type="EMBL" id="JNBS01002178">
    <property type="protein sequence ID" value="OQR94561.1"/>
    <property type="molecule type" value="Genomic_DNA"/>
</dbReference>
<evidence type="ECO:0000256" key="5">
    <source>
        <dbReference type="ARBA" id="ARBA00022989"/>
    </source>
</evidence>
<comment type="subcellular location">
    <subcellularLocation>
        <location evidence="1 7">Endoplasmic reticulum membrane</location>
        <topology evidence="1 7">Multi-pass membrane protein</topology>
    </subcellularLocation>
</comment>
<comment type="function">
    <text evidence="7">May be involved in the degradation of misfolded endoplasmic reticulum (ER) luminal proteins.</text>
</comment>
<dbReference type="InterPro" id="IPR007599">
    <property type="entry name" value="DER1"/>
</dbReference>
<dbReference type="PANTHER" id="PTHR11009">
    <property type="entry name" value="DER1-LIKE PROTEIN, DERLIN"/>
    <property type="match status" value="1"/>
</dbReference>
<feature type="transmembrane region" description="Helical" evidence="7">
    <location>
        <begin position="35"/>
        <end position="54"/>
    </location>
</feature>
<evidence type="ECO:0000256" key="4">
    <source>
        <dbReference type="ARBA" id="ARBA00022824"/>
    </source>
</evidence>
<reference evidence="9 10" key="1">
    <citation type="journal article" date="2014" name="Genome Biol. Evol.">
        <title>The secreted proteins of Achlya hypogyna and Thraustotheca clavata identify the ancestral oomycete secretome and reveal gene acquisitions by horizontal gene transfer.</title>
        <authorList>
            <person name="Misner I."/>
            <person name="Blouin N."/>
            <person name="Leonard G."/>
            <person name="Richards T.A."/>
            <person name="Lane C.E."/>
        </authorList>
    </citation>
    <scope>NUCLEOTIDE SEQUENCE [LARGE SCALE GENOMIC DNA]</scope>
    <source>
        <strain evidence="9 10">ATCC 34112</strain>
    </source>
</reference>
<organism evidence="9 10">
    <name type="scientific">Thraustotheca clavata</name>
    <dbReference type="NCBI Taxonomy" id="74557"/>
    <lineage>
        <taxon>Eukaryota</taxon>
        <taxon>Sar</taxon>
        <taxon>Stramenopiles</taxon>
        <taxon>Oomycota</taxon>
        <taxon>Saprolegniomycetes</taxon>
        <taxon>Saprolegniales</taxon>
        <taxon>Achlyaceae</taxon>
        <taxon>Thraustotheca</taxon>
    </lineage>
</organism>
<keyword evidence="4 7" id="KW-0256">Endoplasmic reticulum</keyword>
<evidence type="ECO:0000313" key="10">
    <source>
        <dbReference type="Proteomes" id="UP000243217"/>
    </source>
</evidence>
<dbReference type="OrthoDB" id="1716531at2759"/>
<dbReference type="Pfam" id="PF04511">
    <property type="entry name" value="DER1"/>
    <property type="match status" value="1"/>
</dbReference>
<name>A0A1V9Z9E8_9STRA</name>